<keyword evidence="4" id="KW-1185">Reference proteome</keyword>
<dbReference type="RefSeq" id="WP_276234278.1">
    <property type="nucleotide sequence ID" value="NZ_CP119802.1"/>
</dbReference>
<feature type="region of interest" description="Disordered" evidence="1">
    <location>
        <begin position="1"/>
        <end position="22"/>
    </location>
</feature>
<name>A0ABD5ZS64_9EURY</name>
<dbReference type="Pfam" id="PF18545">
    <property type="entry name" value="HalOD1"/>
    <property type="match status" value="1"/>
</dbReference>
<dbReference type="EMBL" id="JBHTAP010000001">
    <property type="protein sequence ID" value="MFC7236127.1"/>
    <property type="molecule type" value="Genomic_DNA"/>
</dbReference>
<feature type="domain" description="Halobacterial output" evidence="2">
    <location>
        <begin position="27"/>
        <end position="99"/>
    </location>
</feature>
<protein>
    <submittedName>
        <fullName evidence="3">HalOD1 output domain-containing protein</fullName>
    </submittedName>
</protein>
<comment type="caution">
    <text evidence="3">The sequence shown here is derived from an EMBL/GenBank/DDBJ whole genome shotgun (WGS) entry which is preliminary data.</text>
</comment>
<organism evidence="3 4">
    <name type="scientific">Halosegnis marinus</name>
    <dbReference type="NCBI Taxonomy" id="3034023"/>
    <lineage>
        <taxon>Archaea</taxon>
        <taxon>Methanobacteriati</taxon>
        <taxon>Methanobacteriota</taxon>
        <taxon>Stenosarchaea group</taxon>
        <taxon>Halobacteria</taxon>
        <taxon>Halobacteriales</taxon>
        <taxon>Natronomonadaceae</taxon>
        <taxon>Halosegnis</taxon>
    </lineage>
</organism>
<accession>A0ABD5ZS64</accession>
<feature type="compositionally biased region" description="Basic and acidic residues" evidence="1">
    <location>
        <begin position="8"/>
        <end position="22"/>
    </location>
</feature>
<reference evidence="3 4" key="1">
    <citation type="journal article" date="2019" name="Int. J. Syst. Evol. Microbiol.">
        <title>The Global Catalogue of Microorganisms (GCM) 10K type strain sequencing project: providing services to taxonomists for standard genome sequencing and annotation.</title>
        <authorList>
            <consortium name="The Broad Institute Genomics Platform"/>
            <consortium name="The Broad Institute Genome Sequencing Center for Infectious Disease"/>
            <person name="Wu L."/>
            <person name="Ma J."/>
        </authorList>
    </citation>
    <scope>NUCLEOTIDE SEQUENCE [LARGE SCALE GENOMIC DNA]</scope>
    <source>
        <strain evidence="3 4">DT85</strain>
    </source>
</reference>
<dbReference type="Proteomes" id="UP001596398">
    <property type="component" value="Unassembled WGS sequence"/>
</dbReference>
<evidence type="ECO:0000313" key="3">
    <source>
        <dbReference type="EMBL" id="MFC7236127.1"/>
    </source>
</evidence>
<evidence type="ECO:0000256" key="1">
    <source>
        <dbReference type="SAM" id="MobiDB-lite"/>
    </source>
</evidence>
<dbReference type="AlphaFoldDB" id="A0ABD5ZS64"/>
<dbReference type="InterPro" id="IPR040624">
    <property type="entry name" value="HalOD1"/>
</dbReference>
<evidence type="ECO:0000259" key="2">
    <source>
        <dbReference type="Pfam" id="PF18545"/>
    </source>
</evidence>
<evidence type="ECO:0000313" key="4">
    <source>
        <dbReference type="Proteomes" id="UP001596398"/>
    </source>
</evidence>
<dbReference type="GeneID" id="79267833"/>
<sequence>MGEDSEGATDREHTDTDAVRTRYDWSETTPSAAVAEVLAVAADRDPTETEPLYDSIDPDALDTLVAGGTGADGREPTTVTFESGGFRVTVTGDGEVVVR</sequence>
<proteinExistence type="predicted"/>
<gene>
    <name evidence="3" type="ORF">ACFQJ4_12445</name>
</gene>